<feature type="binding site" description="covalent" evidence="14">
    <location>
        <position position="313"/>
    </location>
    <ligand>
        <name>heme</name>
        <dbReference type="ChEBI" id="CHEBI:30413"/>
        <label>5</label>
    </ligand>
</feature>
<dbReference type="Gene3D" id="1.10.3820.10">
    <property type="entry name" value="Di-heme elbow motif domain"/>
    <property type="match status" value="1"/>
</dbReference>
<evidence type="ECO:0000256" key="5">
    <source>
        <dbReference type="ARBA" id="ARBA00022519"/>
    </source>
</evidence>
<dbReference type="EMBL" id="PDDX01000001">
    <property type="protein sequence ID" value="PHI30312.1"/>
    <property type="molecule type" value="Genomic_DNA"/>
</dbReference>
<evidence type="ECO:0000313" key="18">
    <source>
        <dbReference type="EMBL" id="PHI30312.1"/>
    </source>
</evidence>
<evidence type="ECO:0000259" key="16">
    <source>
        <dbReference type="Pfam" id="PF03264"/>
    </source>
</evidence>
<feature type="binding site" description="axial binding residue" evidence="15">
    <location>
        <position position="133"/>
    </location>
    <ligand>
        <name>heme</name>
        <dbReference type="ChEBI" id="CHEBI:30413"/>
        <label>3</label>
    </ligand>
    <ligandPart>
        <name>Fe</name>
        <dbReference type="ChEBI" id="CHEBI:18248"/>
    </ligandPart>
</feature>
<evidence type="ECO:0000256" key="13">
    <source>
        <dbReference type="PIRNR" id="PIRNR000014"/>
    </source>
</evidence>
<feature type="binding site" description="covalent" evidence="14">
    <location>
        <position position="42"/>
    </location>
    <ligand>
        <name>heme</name>
        <dbReference type="ChEBI" id="CHEBI:30413"/>
        <label>1</label>
    </ligand>
</feature>
<keyword evidence="10" id="KW-1133">Transmembrane helix</keyword>
<dbReference type="PANTHER" id="PTHR30333">
    <property type="entry name" value="CYTOCHROME C-TYPE PROTEIN"/>
    <property type="match status" value="1"/>
</dbReference>
<feature type="binding site" description="axial binding residue" evidence="15">
    <location>
        <position position="165"/>
    </location>
    <ligand>
        <name>heme</name>
        <dbReference type="ChEBI" id="CHEBI:30413"/>
        <label>4</label>
    </ligand>
    <ligandPart>
        <name>Fe</name>
        <dbReference type="ChEBI" id="CHEBI:18248"/>
    </ligandPart>
</feature>
<comment type="caution">
    <text evidence="17">The sequence shown here is derived from an EMBL/GenBank/DDBJ whole genome shotgun (WGS) entry which is preliminary data.</text>
</comment>
<protein>
    <recommendedName>
        <fullName evidence="13">Cytochrome c-type protein</fullName>
    </recommendedName>
</protein>
<keyword evidence="4 13" id="KW-1003">Cell membrane</keyword>
<evidence type="ECO:0000313" key="17">
    <source>
        <dbReference type="EMBL" id="PHI30141.1"/>
    </source>
</evidence>
<keyword evidence="5 13" id="KW-0997">Cell inner membrane</keyword>
<comment type="similarity">
    <text evidence="2 13">Belongs to the TorC/TorY family.</text>
</comment>
<keyword evidence="11 13" id="KW-0408">Iron</keyword>
<feature type="binding site" description="covalent" evidence="14">
    <location>
        <position position="132"/>
    </location>
    <ligand>
        <name>heme</name>
        <dbReference type="ChEBI" id="CHEBI:30413"/>
        <label>3</label>
    </ligand>
</feature>
<dbReference type="OrthoDB" id="9782159at2"/>
<dbReference type="GO" id="GO:0005886">
    <property type="term" value="C:plasma membrane"/>
    <property type="evidence" value="ECO:0007669"/>
    <property type="project" value="UniProtKB-SubCell"/>
</dbReference>
<evidence type="ECO:0000256" key="1">
    <source>
        <dbReference type="ARBA" id="ARBA00004249"/>
    </source>
</evidence>
<evidence type="ECO:0000256" key="8">
    <source>
        <dbReference type="ARBA" id="ARBA00022723"/>
    </source>
</evidence>
<evidence type="ECO:0000256" key="4">
    <source>
        <dbReference type="ARBA" id="ARBA00022475"/>
    </source>
</evidence>
<feature type="binding site" description="covalent" evidence="14">
    <location>
        <position position="71"/>
    </location>
    <ligand>
        <name>heme</name>
        <dbReference type="ChEBI" id="CHEBI:30413"/>
        <label>2</label>
    </ligand>
</feature>
<sequence length="365" mass="40623">MRIKKSRIALILFIGIILGVIGLSGGAYVLHKTSDTQFCLSCHTMQTPYDEYTGSVHFTNQKGIRAECSDCHIPKAPLDFLIAKLKAGKDVYHQFVTGKIDTAEKFEQHRLEMAQSVWKQMQENDSATCRSCHQFDAMDIQSQSQDAQKMHNLGIKEQQTCIDCHKGIAHFPPEVKMDDKAMAELTDLAKQTPLTASAVFPAQPVKLGNLGIAYPATRLEVVKTTGAQREIKITGSQMKGAEQVIYLSQGQRLILASLTEEGQKALQINGEFVKDQYDNQWRPVSLTATIDQPVLAEQSPLWTYAENLDNVYCAGCHAKISAKHYTVNAWPAVAKGMGARTDISPEDLEILTKYFQYNAKDINSH</sequence>
<keyword evidence="9 13" id="KW-0249">Electron transport</keyword>
<feature type="binding site" description="covalent" evidence="14">
    <location>
        <position position="316"/>
    </location>
    <ligand>
        <name>heme</name>
        <dbReference type="ChEBI" id="CHEBI:30413"/>
        <label>5</label>
    </ligand>
</feature>
<dbReference type="GO" id="GO:0009055">
    <property type="term" value="F:electron transfer activity"/>
    <property type="evidence" value="ECO:0007669"/>
    <property type="project" value="UniProtKB-UniRule"/>
</dbReference>
<dbReference type="InterPro" id="IPR036280">
    <property type="entry name" value="Multihaem_cyt_sf"/>
</dbReference>
<reference evidence="19" key="1">
    <citation type="submission" date="2017-09" db="EMBL/GenBank/DDBJ databases">
        <title>FDA dAtabase for Regulatory Grade micrObial Sequences (FDA-ARGOS): Supporting development and validation of Infectious Disease Dx tests.</title>
        <authorList>
            <person name="Minogue T."/>
            <person name="Wolcott M."/>
            <person name="Wasieloski L."/>
            <person name="Aguilar W."/>
            <person name="Moore D."/>
            <person name="Tallon L."/>
            <person name="Sadzewicz L."/>
            <person name="Ott S."/>
            <person name="Zhao X."/>
            <person name="Nagaraj S."/>
            <person name="Vavikolanu K."/>
            <person name="Aluvathingal J."/>
            <person name="Nadendla S."/>
            <person name="Sichtig H."/>
        </authorList>
    </citation>
    <scope>NUCLEOTIDE SEQUENCE [LARGE SCALE GENOMIC DNA]</scope>
    <source>
        <strain evidence="19">FDAARGOS_387</strain>
    </source>
</reference>
<name>A0A2C6DMV6_9GAMM</name>
<keyword evidence="8 13" id="KW-0479">Metal-binding</keyword>
<evidence type="ECO:0000256" key="3">
    <source>
        <dbReference type="ARBA" id="ARBA00022448"/>
    </source>
</evidence>
<proteinExistence type="inferred from homology"/>
<keyword evidence="19" id="KW-1185">Reference proteome</keyword>
<keyword evidence="3 13" id="KW-0813">Transport</keyword>
<feature type="binding site" description="covalent" evidence="14">
    <location>
        <position position="39"/>
    </location>
    <ligand>
        <name>heme</name>
        <dbReference type="ChEBI" id="CHEBI:30413"/>
        <label>1</label>
    </ligand>
</feature>
<comment type="PTM">
    <text evidence="14">Binds 5 heme groups per subunit.</text>
</comment>
<dbReference type="SUPFAM" id="SSF48695">
    <property type="entry name" value="Multiheme cytochromes"/>
    <property type="match status" value="1"/>
</dbReference>
<dbReference type="PANTHER" id="PTHR30333:SF3">
    <property type="entry name" value="CYTOCHROME C-TYPE PROTEIN TORY"/>
    <property type="match status" value="1"/>
</dbReference>
<reference evidence="17" key="2">
    <citation type="submission" date="2017-09" db="EMBL/GenBank/DDBJ databases">
        <title>FDA dAtabase for Regulatory Grade micrObial Sequences (FDA-ARGOS): Supporting development and validation of Infectious Disease Dx tests.</title>
        <authorList>
            <person name="Minogue T."/>
            <person name="Wolcott M."/>
            <person name="Wasieloski L."/>
            <person name="Aguilar W."/>
            <person name="Moore D."/>
            <person name="Tallon L.J."/>
            <person name="Sadzewicz L."/>
            <person name="Ott S."/>
            <person name="Zhao X."/>
            <person name="Nagaraj S."/>
            <person name="Vavikolanu K."/>
            <person name="Aluvathingal J."/>
            <person name="Nadendla S."/>
            <person name="Sichtig H."/>
        </authorList>
    </citation>
    <scope>NUCLEOTIDE SEQUENCE</scope>
    <source>
        <strain evidence="17">FDAARGOS_387</strain>
    </source>
</reference>
<keyword evidence="7" id="KW-0812">Transmembrane</keyword>
<feature type="domain" description="NapC/NirT cytochrome c N-terminal" evidence="16">
    <location>
        <begin position="5"/>
        <end position="174"/>
    </location>
</feature>
<dbReference type="EMBL" id="PDDX01000001">
    <property type="protein sequence ID" value="PHI30141.1"/>
    <property type="molecule type" value="Genomic_DNA"/>
</dbReference>
<dbReference type="RefSeq" id="WP_099044156.1">
    <property type="nucleotide sequence ID" value="NZ_PDDX01000001.1"/>
</dbReference>
<feature type="binding site" description="covalent" evidence="14">
    <location>
        <position position="68"/>
    </location>
    <ligand>
        <name>heme</name>
        <dbReference type="ChEBI" id="CHEBI:30413"/>
        <label>2</label>
    </ligand>
</feature>
<feature type="binding site" description="covalent" evidence="14">
    <location>
        <position position="161"/>
    </location>
    <ligand>
        <name>heme</name>
        <dbReference type="ChEBI" id="CHEBI:30413"/>
        <label>4</label>
    </ligand>
</feature>
<evidence type="ECO:0000256" key="2">
    <source>
        <dbReference type="ARBA" id="ARBA00006417"/>
    </source>
</evidence>
<dbReference type="AlphaFoldDB" id="A0A2C6DMV6"/>
<dbReference type="GO" id="GO:0005506">
    <property type="term" value="F:iron ion binding"/>
    <property type="evidence" value="ECO:0007669"/>
    <property type="project" value="UniProtKB-UniRule"/>
</dbReference>
<feature type="binding site" description="covalent" evidence="14">
    <location>
        <position position="164"/>
    </location>
    <ligand>
        <name>heme</name>
        <dbReference type="ChEBI" id="CHEBI:30413"/>
        <label>4</label>
    </ligand>
</feature>
<keyword evidence="6 13" id="KW-0349">Heme</keyword>
<accession>A0A2C6DMV6</accession>
<evidence type="ECO:0000256" key="14">
    <source>
        <dbReference type="PIRSR" id="PIRSR000014-1"/>
    </source>
</evidence>
<evidence type="ECO:0000256" key="9">
    <source>
        <dbReference type="ARBA" id="ARBA00022982"/>
    </source>
</evidence>
<dbReference type="GO" id="GO:0009276">
    <property type="term" value="C:Gram-negative-bacterium-type cell wall"/>
    <property type="evidence" value="ECO:0007669"/>
    <property type="project" value="UniProtKB-UniRule"/>
</dbReference>
<comment type="subcellular location">
    <subcellularLocation>
        <location evidence="1">Cell inner membrane</location>
        <topology evidence="1">Single-pass type II membrane protein</topology>
    </subcellularLocation>
</comment>
<keyword evidence="12 13" id="KW-0472">Membrane</keyword>
<dbReference type="Proteomes" id="UP000224974">
    <property type="component" value="Unassembled WGS sequence"/>
</dbReference>
<dbReference type="FunFam" id="1.10.3820.10:FF:000001">
    <property type="entry name" value="Cytochrome c-type protein"/>
    <property type="match status" value="1"/>
</dbReference>
<feature type="binding site" description="axial binding residue" evidence="15">
    <location>
        <position position="43"/>
    </location>
    <ligand>
        <name>heme</name>
        <dbReference type="ChEBI" id="CHEBI:30413"/>
        <label>1</label>
    </ligand>
    <ligandPart>
        <name>Fe</name>
        <dbReference type="ChEBI" id="CHEBI:18248"/>
    </ligandPart>
</feature>
<evidence type="ECO:0000256" key="12">
    <source>
        <dbReference type="ARBA" id="ARBA00023136"/>
    </source>
</evidence>
<dbReference type="GO" id="GO:0020037">
    <property type="term" value="F:heme binding"/>
    <property type="evidence" value="ECO:0007669"/>
    <property type="project" value="UniProtKB-UniRule"/>
</dbReference>
<dbReference type="InterPro" id="IPR009154">
    <property type="entry name" value="Membr-bd_4haem_cyt_TorC"/>
</dbReference>
<evidence type="ECO:0000256" key="7">
    <source>
        <dbReference type="ARBA" id="ARBA00022692"/>
    </source>
</evidence>
<organism evidence="17 19">
    <name type="scientific">Budvicia aquatica</name>
    <dbReference type="NCBI Taxonomy" id="82979"/>
    <lineage>
        <taxon>Bacteria</taxon>
        <taxon>Pseudomonadati</taxon>
        <taxon>Pseudomonadota</taxon>
        <taxon>Gammaproteobacteria</taxon>
        <taxon>Enterobacterales</taxon>
        <taxon>Budviciaceae</taxon>
        <taxon>Budvicia</taxon>
    </lineage>
</organism>
<feature type="binding site" description="covalent" evidence="14">
    <location>
        <position position="129"/>
    </location>
    <ligand>
        <name>heme</name>
        <dbReference type="ChEBI" id="CHEBI:30413"/>
        <label>3</label>
    </ligand>
</feature>
<evidence type="ECO:0000313" key="19">
    <source>
        <dbReference type="Proteomes" id="UP000224974"/>
    </source>
</evidence>
<evidence type="ECO:0000256" key="11">
    <source>
        <dbReference type="ARBA" id="ARBA00023004"/>
    </source>
</evidence>
<dbReference type="InterPro" id="IPR005126">
    <property type="entry name" value="NapC/NirT_cyt_c_N"/>
</dbReference>
<dbReference type="PIRSF" id="PIRSF000014">
    <property type="entry name" value="4_hem_cytch_TorC"/>
    <property type="match status" value="1"/>
</dbReference>
<evidence type="ECO:0000256" key="10">
    <source>
        <dbReference type="ARBA" id="ARBA00022989"/>
    </source>
</evidence>
<evidence type="ECO:0000256" key="6">
    <source>
        <dbReference type="ARBA" id="ARBA00022617"/>
    </source>
</evidence>
<evidence type="ECO:0000256" key="15">
    <source>
        <dbReference type="PIRSR" id="PIRSR000014-2"/>
    </source>
</evidence>
<dbReference type="Pfam" id="PF03264">
    <property type="entry name" value="Cytochrom_NNT"/>
    <property type="match status" value="1"/>
</dbReference>
<gene>
    <name evidence="17" type="ORF">CRN84_12705</name>
    <name evidence="18" type="ORF">CRN84_13700</name>
</gene>
<dbReference type="InterPro" id="IPR038266">
    <property type="entry name" value="NapC/NirT_cytc_sf"/>
</dbReference>
<feature type="binding site" description="axial binding residue" evidence="15">
    <location>
        <position position="72"/>
    </location>
    <ligand>
        <name>heme</name>
        <dbReference type="ChEBI" id="CHEBI:30413"/>
        <label>2</label>
    </ligand>
    <ligandPart>
        <name>Fe</name>
        <dbReference type="ChEBI" id="CHEBI:18248"/>
    </ligandPart>
</feature>
<dbReference type="InterPro" id="IPR051174">
    <property type="entry name" value="Cytochrome_c-type_ET"/>
</dbReference>
<dbReference type="GO" id="GO:0009061">
    <property type="term" value="P:anaerobic respiration"/>
    <property type="evidence" value="ECO:0007669"/>
    <property type="project" value="TreeGrafter"/>
</dbReference>
<feature type="binding site" description="axial binding residue" evidence="15">
    <location>
        <position position="317"/>
    </location>
    <ligand>
        <name>heme</name>
        <dbReference type="ChEBI" id="CHEBI:30413"/>
        <label>5</label>
    </ligand>
    <ligandPart>
        <name>Fe</name>
        <dbReference type="ChEBI" id="CHEBI:18248"/>
    </ligandPart>
</feature>